<keyword evidence="3" id="KW-1185">Reference proteome</keyword>
<gene>
    <name evidence="2" type="primary">pi_0</name>
    <name evidence="2" type="ORF">A0H81_10140</name>
</gene>
<keyword evidence="1" id="KW-0732">Signal</keyword>
<dbReference type="InterPro" id="IPR051477">
    <property type="entry name" value="Expansin_CellWall"/>
</dbReference>
<reference evidence="2 3" key="1">
    <citation type="submission" date="2016-03" db="EMBL/GenBank/DDBJ databases">
        <title>Whole genome sequencing of Grifola frondosa 9006-11.</title>
        <authorList>
            <person name="Min B."/>
            <person name="Park H."/>
            <person name="Kim J.-G."/>
            <person name="Cho H."/>
            <person name="Oh Y.-L."/>
            <person name="Kong W.-S."/>
            <person name="Choi I.-G."/>
        </authorList>
    </citation>
    <scope>NUCLEOTIDE SEQUENCE [LARGE SCALE GENOMIC DNA]</scope>
    <source>
        <strain evidence="2 3">9006-11</strain>
    </source>
</reference>
<dbReference type="SUPFAM" id="SSF50685">
    <property type="entry name" value="Barwin-like endoglucanases"/>
    <property type="match status" value="1"/>
</dbReference>
<dbReference type="EMBL" id="LUGG01000015">
    <property type="protein sequence ID" value="OBZ69848.1"/>
    <property type="molecule type" value="Genomic_DNA"/>
</dbReference>
<evidence type="ECO:0000256" key="1">
    <source>
        <dbReference type="ARBA" id="ARBA00022729"/>
    </source>
</evidence>
<dbReference type="STRING" id="5627.A0A1C7LZE2"/>
<dbReference type="Proteomes" id="UP000092993">
    <property type="component" value="Unassembled WGS sequence"/>
</dbReference>
<dbReference type="OMA" id="KNPICKH"/>
<comment type="caution">
    <text evidence="2">The sequence shown here is derived from an EMBL/GenBank/DDBJ whole genome shotgun (WGS) entry which is preliminary data.</text>
</comment>
<dbReference type="InterPro" id="IPR036908">
    <property type="entry name" value="RlpA-like_sf"/>
</dbReference>
<dbReference type="PANTHER" id="PTHR31836:SF28">
    <property type="entry name" value="SRCR DOMAIN-CONTAINING PROTEIN-RELATED"/>
    <property type="match status" value="1"/>
</dbReference>
<dbReference type="PANTHER" id="PTHR31836">
    <property type="match status" value="1"/>
</dbReference>
<dbReference type="AlphaFoldDB" id="A0A1C7LZE2"/>
<accession>A0A1C7LZE2</accession>
<evidence type="ECO:0000313" key="3">
    <source>
        <dbReference type="Proteomes" id="UP000092993"/>
    </source>
</evidence>
<sequence length="126" mass="13260">MQYFARSSYIGALFAIAVTAQTHQGDLFNFVPGLGACGFTNTSTQFVASVSNEFFHSFPGSGTNPNANPICTHNLTVAFNGTNVSAQVVDFCLSCPSSNVGLSPVAFEVFAPLAQGIVSNVTWEVI</sequence>
<dbReference type="CDD" id="cd22191">
    <property type="entry name" value="DPBB_RlpA_EXP_N-like"/>
    <property type="match status" value="1"/>
</dbReference>
<dbReference type="OrthoDB" id="406505at2759"/>
<protein>
    <submittedName>
        <fullName evidence="2">Papain inhibitor</fullName>
    </submittedName>
</protein>
<proteinExistence type="predicted"/>
<organism evidence="2 3">
    <name type="scientific">Grifola frondosa</name>
    <name type="common">Maitake</name>
    <name type="synonym">Polyporus frondosus</name>
    <dbReference type="NCBI Taxonomy" id="5627"/>
    <lineage>
        <taxon>Eukaryota</taxon>
        <taxon>Fungi</taxon>
        <taxon>Dikarya</taxon>
        <taxon>Basidiomycota</taxon>
        <taxon>Agaricomycotina</taxon>
        <taxon>Agaricomycetes</taxon>
        <taxon>Polyporales</taxon>
        <taxon>Grifolaceae</taxon>
        <taxon>Grifola</taxon>
    </lineage>
</organism>
<dbReference type="Gene3D" id="2.40.40.10">
    <property type="entry name" value="RlpA-like domain"/>
    <property type="match status" value="1"/>
</dbReference>
<evidence type="ECO:0000313" key="2">
    <source>
        <dbReference type="EMBL" id="OBZ69848.1"/>
    </source>
</evidence>
<name>A0A1C7LZE2_GRIFR</name>